<protein>
    <submittedName>
        <fullName evidence="1">DNA alkylation repair protein</fullName>
    </submittedName>
</protein>
<dbReference type="CDD" id="cd07064">
    <property type="entry name" value="AlkD_like_1"/>
    <property type="match status" value="1"/>
</dbReference>
<accession>A0ABP8LAY1</accession>
<evidence type="ECO:0000313" key="2">
    <source>
        <dbReference type="Proteomes" id="UP001500622"/>
    </source>
</evidence>
<sequence>MDSDRELVNRVRAALAAAGDPERAAGQQRYMRSVMPFHGLTSAELTRTVRSVYAEHRLTERARWEATVRALWDEAGHREERYAAIALAGHRHYRPWQDPDALELYRHLVVTGAWWDYVDDVATHRVAPILAAHRDAVTPVMASWARDDHMWLRRTAVLSQLNHKGDTDVALLEDVVRANLLDSRHGREFFVRKAVGWALREYAKTDPEWVRGLLATLDDRLSPLSRREATKHLAASGSGGS</sequence>
<dbReference type="Proteomes" id="UP001500622">
    <property type="component" value="Unassembled WGS sequence"/>
</dbReference>
<dbReference type="EMBL" id="BAABGN010000011">
    <property type="protein sequence ID" value="GAA4426217.1"/>
    <property type="molecule type" value="Genomic_DNA"/>
</dbReference>
<name>A0ABP8LAY1_9MICO</name>
<organism evidence="1 2">
    <name type="scientific">Georgenia halophila</name>
    <dbReference type="NCBI Taxonomy" id="620889"/>
    <lineage>
        <taxon>Bacteria</taxon>
        <taxon>Bacillati</taxon>
        <taxon>Actinomycetota</taxon>
        <taxon>Actinomycetes</taxon>
        <taxon>Micrococcales</taxon>
        <taxon>Bogoriellaceae</taxon>
        <taxon>Georgenia</taxon>
    </lineage>
</organism>
<dbReference type="RefSeq" id="WP_345216568.1">
    <property type="nucleotide sequence ID" value="NZ_BAABGN010000011.1"/>
</dbReference>
<dbReference type="Gene3D" id="1.25.10.90">
    <property type="match status" value="1"/>
</dbReference>
<gene>
    <name evidence="1" type="ORF">GCM10023169_24760</name>
</gene>
<dbReference type="PANTHER" id="PTHR34070:SF1">
    <property type="entry name" value="DNA ALKYLATION REPAIR PROTEIN"/>
    <property type="match status" value="1"/>
</dbReference>
<reference evidence="2" key="1">
    <citation type="journal article" date="2019" name="Int. J. Syst. Evol. Microbiol.">
        <title>The Global Catalogue of Microorganisms (GCM) 10K type strain sequencing project: providing services to taxonomists for standard genome sequencing and annotation.</title>
        <authorList>
            <consortium name="The Broad Institute Genomics Platform"/>
            <consortium name="The Broad Institute Genome Sequencing Center for Infectious Disease"/>
            <person name="Wu L."/>
            <person name="Ma J."/>
        </authorList>
    </citation>
    <scope>NUCLEOTIDE SEQUENCE [LARGE SCALE GENOMIC DNA]</scope>
    <source>
        <strain evidence="2">JCM 17810</strain>
    </source>
</reference>
<dbReference type="PANTHER" id="PTHR34070">
    <property type="entry name" value="ARMADILLO-TYPE FOLD"/>
    <property type="match status" value="1"/>
</dbReference>
<dbReference type="Pfam" id="PF08713">
    <property type="entry name" value="DNA_alkylation"/>
    <property type="match status" value="1"/>
</dbReference>
<comment type="caution">
    <text evidence="1">The sequence shown here is derived from an EMBL/GenBank/DDBJ whole genome shotgun (WGS) entry which is preliminary data.</text>
</comment>
<keyword evidence="2" id="KW-1185">Reference proteome</keyword>
<dbReference type="InterPro" id="IPR016024">
    <property type="entry name" value="ARM-type_fold"/>
</dbReference>
<evidence type="ECO:0000313" key="1">
    <source>
        <dbReference type="EMBL" id="GAA4426217.1"/>
    </source>
</evidence>
<dbReference type="SUPFAM" id="SSF48371">
    <property type="entry name" value="ARM repeat"/>
    <property type="match status" value="1"/>
</dbReference>
<dbReference type="InterPro" id="IPR014825">
    <property type="entry name" value="DNA_alkylation"/>
</dbReference>
<proteinExistence type="predicted"/>